<dbReference type="Gene3D" id="3.40.50.2300">
    <property type="match status" value="1"/>
</dbReference>
<evidence type="ECO:0000256" key="1">
    <source>
        <dbReference type="PROSITE-ProRule" id="PRU00169"/>
    </source>
</evidence>
<keyword evidence="1" id="KW-0597">Phosphoprotein</keyword>
<sequence length="139" mass="15053">MDMSPETYDDPDAGRLSGARILVVEDEFVIAMQLQSIFEEEGAQVLGPYHNVADALEHAGSDDISAASLDVNLGRETAAPVASVLAERNVPFVFYSVQTNDPAIADWRHVTMIQKPAAPSDLIEAIATLVQRRTTEVAE</sequence>
<comment type="caution">
    <text evidence="3">The sequence shown here is derived from an EMBL/GenBank/DDBJ whole genome shotgun (WGS) entry which is preliminary data.</text>
</comment>
<evidence type="ECO:0000313" key="4">
    <source>
        <dbReference type="Proteomes" id="UP001499951"/>
    </source>
</evidence>
<dbReference type="InterPro" id="IPR011006">
    <property type="entry name" value="CheY-like_superfamily"/>
</dbReference>
<dbReference type="InterPro" id="IPR001789">
    <property type="entry name" value="Sig_transdc_resp-reg_receiver"/>
</dbReference>
<gene>
    <name evidence="3" type="ORF">GCM10008942_30030</name>
</gene>
<proteinExistence type="predicted"/>
<accession>A0ABN1F0H7</accession>
<feature type="modified residue" description="4-aspartylphosphate" evidence="1">
    <location>
        <position position="70"/>
    </location>
</feature>
<feature type="domain" description="Response regulatory" evidence="2">
    <location>
        <begin position="20"/>
        <end position="130"/>
    </location>
</feature>
<dbReference type="Pfam" id="PF00072">
    <property type="entry name" value="Response_reg"/>
    <property type="match status" value="1"/>
</dbReference>
<keyword evidence="4" id="KW-1185">Reference proteome</keyword>
<protein>
    <submittedName>
        <fullName evidence="3">Response regulator</fullName>
    </submittedName>
</protein>
<organism evidence="3 4">
    <name type="scientific">Rhizomicrobium electricum</name>
    <dbReference type="NCBI Taxonomy" id="480070"/>
    <lineage>
        <taxon>Bacteria</taxon>
        <taxon>Pseudomonadati</taxon>
        <taxon>Pseudomonadota</taxon>
        <taxon>Alphaproteobacteria</taxon>
        <taxon>Micropepsales</taxon>
        <taxon>Micropepsaceae</taxon>
        <taxon>Rhizomicrobium</taxon>
    </lineage>
</organism>
<evidence type="ECO:0000313" key="3">
    <source>
        <dbReference type="EMBL" id="GAA0579134.1"/>
    </source>
</evidence>
<dbReference type="SUPFAM" id="SSF52172">
    <property type="entry name" value="CheY-like"/>
    <property type="match status" value="1"/>
</dbReference>
<dbReference type="PROSITE" id="PS50110">
    <property type="entry name" value="RESPONSE_REGULATORY"/>
    <property type="match status" value="1"/>
</dbReference>
<dbReference type="EMBL" id="BAAADD010000008">
    <property type="protein sequence ID" value="GAA0579134.1"/>
    <property type="molecule type" value="Genomic_DNA"/>
</dbReference>
<name>A0ABN1F0H7_9PROT</name>
<reference evidence="3 4" key="1">
    <citation type="journal article" date="2019" name="Int. J. Syst. Evol. Microbiol.">
        <title>The Global Catalogue of Microorganisms (GCM) 10K type strain sequencing project: providing services to taxonomists for standard genome sequencing and annotation.</title>
        <authorList>
            <consortium name="The Broad Institute Genomics Platform"/>
            <consortium name="The Broad Institute Genome Sequencing Center for Infectious Disease"/>
            <person name="Wu L."/>
            <person name="Ma J."/>
        </authorList>
    </citation>
    <scope>NUCLEOTIDE SEQUENCE [LARGE SCALE GENOMIC DNA]</scope>
    <source>
        <strain evidence="3 4">JCM 15089</strain>
    </source>
</reference>
<dbReference type="Proteomes" id="UP001499951">
    <property type="component" value="Unassembled WGS sequence"/>
</dbReference>
<evidence type="ECO:0000259" key="2">
    <source>
        <dbReference type="PROSITE" id="PS50110"/>
    </source>
</evidence>